<gene>
    <name evidence="1" type="ORF">LTR37_016217</name>
</gene>
<comment type="caution">
    <text evidence="1">The sequence shown here is derived from an EMBL/GenBank/DDBJ whole genome shotgun (WGS) entry which is preliminary data.</text>
</comment>
<dbReference type="Proteomes" id="UP001281147">
    <property type="component" value="Unassembled WGS sequence"/>
</dbReference>
<evidence type="ECO:0000313" key="1">
    <source>
        <dbReference type="EMBL" id="KAK3699973.1"/>
    </source>
</evidence>
<organism evidence="1 2">
    <name type="scientific">Vermiconidia calcicola</name>
    <dbReference type="NCBI Taxonomy" id="1690605"/>
    <lineage>
        <taxon>Eukaryota</taxon>
        <taxon>Fungi</taxon>
        <taxon>Dikarya</taxon>
        <taxon>Ascomycota</taxon>
        <taxon>Pezizomycotina</taxon>
        <taxon>Dothideomycetes</taxon>
        <taxon>Dothideomycetidae</taxon>
        <taxon>Mycosphaerellales</taxon>
        <taxon>Extremaceae</taxon>
        <taxon>Vermiconidia</taxon>
    </lineage>
</organism>
<name>A0ACC3MNH9_9PEZI</name>
<evidence type="ECO:0000313" key="2">
    <source>
        <dbReference type="Proteomes" id="UP001281147"/>
    </source>
</evidence>
<reference evidence="1" key="1">
    <citation type="submission" date="2023-07" db="EMBL/GenBank/DDBJ databases">
        <title>Black Yeasts Isolated from many extreme environments.</title>
        <authorList>
            <person name="Coleine C."/>
            <person name="Stajich J.E."/>
            <person name="Selbmann L."/>
        </authorList>
    </citation>
    <scope>NUCLEOTIDE SEQUENCE</scope>
    <source>
        <strain evidence="1">CCFEE 5714</strain>
    </source>
</reference>
<proteinExistence type="predicted"/>
<accession>A0ACC3MNH9</accession>
<keyword evidence="2" id="KW-1185">Reference proteome</keyword>
<dbReference type="EMBL" id="JAUTXU010000191">
    <property type="protein sequence ID" value="KAK3699973.1"/>
    <property type="molecule type" value="Genomic_DNA"/>
</dbReference>
<protein>
    <submittedName>
        <fullName evidence="1">Uncharacterized protein</fullName>
    </submittedName>
</protein>
<sequence>MMGLHYRARSPRAASRAYGDLHANAWTGGLALKPEPLTVLRLELTDEPTYNEDTMIVVGDADGVRLASVIAALQEAEQEVAAELLGAVWFEQEDVDALVVVGVVDGFSAEAIDVARPDQEELR</sequence>